<evidence type="ECO:0000313" key="4">
    <source>
        <dbReference type="Proteomes" id="UP000635665"/>
    </source>
</evidence>
<comment type="similarity">
    <text evidence="1">Belongs to the HAD-like hydrolase superfamily. S-2-haloalkanoic acid dehalogenase family.</text>
</comment>
<dbReference type="NCBIfam" id="TIGR01428">
    <property type="entry name" value="HAD_type_II"/>
    <property type="match status" value="1"/>
</dbReference>
<sequence>MKPKIIIFDVNHTLLNMFTLKEEVNAALENEMGFEIWFPKLLHYSLVETTTKNYRNFTEIALETFRMISDKFDKSFTNSEVANIISEITKLPPFPDVKPGLEELKNSGYRLIAFSNGKPDVLQSQLKFAELNSIFDGIHSVEEVKKYKPHPRSYQYILNKYRVTAQKALMVAAHPWDILGAKRAGLKTCFIERPGEIFYQLADKPDLRLNGIDKILQNL</sequence>
<dbReference type="SFLD" id="SFLDS00003">
    <property type="entry name" value="Haloacid_Dehalogenase"/>
    <property type="match status" value="1"/>
</dbReference>
<keyword evidence="2" id="KW-0378">Hydrolase</keyword>
<dbReference type="InterPro" id="IPR036412">
    <property type="entry name" value="HAD-like_sf"/>
</dbReference>
<evidence type="ECO:0000256" key="1">
    <source>
        <dbReference type="ARBA" id="ARBA00008106"/>
    </source>
</evidence>
<dbReference type="SUPFAM" id="SSF56784">
    <property type="entry name" value="HAD-like"/>
    <property type="match status" value="1"/>
</dbReference>
<name>A0ABS0TFP1_9FLAO</name>
<dbReference type="Gene3D" id="1.10.150.240">
    <property type="entry name" value="Putative phosphatase, domain 2"/>
    <property type="match status" value="1"/>
</dbReference>
<proteinExistence type="inferred from homology"/>
<comment type="caution">
    <text evidence="3">The sequence shown here is derived from an EMBL/GenBank/DDBJ whole genome shotgun (WGS) entry which is preliminary data.</text>
</comment>
<dbReference type="PANTHER" id="PTHR43316:SF3">
    <property type="entry name" value="HALOACID DEHALOGENASE, TYPE II (AFU_ORTHOLOGUE AFUA_2G07750)-RELATED"/>
    <property type="match status" value="1"/>
</dbReference>
<dbReference type="CDD" id="cd02588">
    <property type="entry name" value="HAD_L2-DEX"/>
    <property type="match status" value="1"/>
</dbReference>
<dbReference type="NCBIfam" id="TIGR01493">
    <property type="entry name" value="HAD-SF-IA-v2"/>
    <property type="match status" value="1"/>
</dbReference>
<dbReference type="PRINTS" id="PR00413">
    <property type="entry name" value="HADHALOGNASE"/>
</dbReference>
<dbReference type="PANTHER" id="PTHR43316">
    <property type="entry name" value="HYDROLASE, HALOACID DELAHOGENASE-RELATED"/>
    <property type="match status" value="1"/>
</dbReference>
<dbReference type="InterPro" id="IPR006328">
    <property type="entry name" value="2-HAD"/>
</dbReference>
<dbReference type="SFLD" id="SFLDG01129">
    <property type="entry name" value="C1.5:_HAD__Beta-PGM__Phosphata"/>
    <property type="match status" value="1"/>
</dbReference>
<organism evidence="3 4">
    <name type="scientific">Salegentibacter maritimus</name>
    <dbReference type="NCBI Taxonomy" id="2794347"/>
    <lineage>
        <taxon>Bacteria</taxon>
        <taxon>Pseudomonadati</taxon>
        <taxon>Bacteroidota</taxon>
        <taxon>Flavobacteriia</taxon>
        <taxon>Flavobacteriales</taxon>
        <taxon>Flavobacteriaceae</taxon>
        <taxon>Salegentibacter</taxon>
    </lineage>
</organism>
<evidence type="ECO:0000313" key="3">
    <source>
        <dbReference type="EMBL" id="MBI6119865.1"/>
    </source>
</evidence>
<reference evidence="3 4" key="1">
    <citation type="submission" date="2020-12" db="EMBL/GenBank/DDBJ databases">
        <title>Salegentibacter orientalis sp. nov., isolated from costal sediment.</title>
        <authorList>
            <person name="Lian F.-B."/>
        </authorList>
    </citation>
    <scope>NUCLEOTIDE SEQUENCE [LARGE SCALE GENOMIC DNA]</scope>
    <source>
        <strain evidence="3 4">F60176</strain>
    </source>
</reference>
<dbReference type="InterPro" id="IPR041492">
    <property type="entry name" value="HAD_2"/>
</dbReference>
<dbReference type="InterPro" id="IPR023214">
    <property type="entry name" value="HAD_sf"/>
</dbReference>
<keyword evidence="4" id="KW-1185">Reference proteome</keyword>
<accession>A0ABS0TFP1</accession>
<dbReference type="InterPro" id="IPR051540">
    <property type="entry name" value="S-2-haloacid_dehalogenase"/>
</dbReference>
<dbReference type="RefSeq" id="WP_198638393.1">
    <property type="nucleotide sequence ID" value="NZ_JAEHNY010000005.1"/>
</dbReference>
<dbReference type="InterPro" id="IPR023198">
    <property type="entry name" value="PGP-like_dom2"/>
</dbReference>
<evidence type="ECO:0000256" key="2">
    <source>
        <dbReference type="ARBA" id="ARBA00022801"/>
    </source>
</evidence>
<dbReference type="InterPro" id="IPR006439">
    <property type="entry name" value="HAD-SF_hydro_IA"/>
</dbReference>
<dbReference type="Proteomes" id="UP000635665">
    <property type="component" value="Unassembled WGS sequence"/>
</dbReference>
<protein>
    <submittedName>
        <fullName evidence="3">Haloacid dehalogenase type II</fullName>
    </submittedName>
</protein>
<dbReference type="EMBL" id="JAEHNY010000005">
    <property type="protein sequence ID" value="MBI6119865.1"/>
    <property type="molecule type" value="Genomic_DNA"/>
</dbReference>
<dbReference type="Gene3D" id="3.40.50.1000">
    <property type="entry name" value="HAD superfamily/HAD-like"/>
    <property type="match status" value="1"/>
</dbReference>
<dbReference type="Pfam" id="PF13419">
    <property type="entry name" value="HAD_2"/>
    <property type="match status" value="1"/>
</dbReference>
<gene>
    <name evidence="3" type="ORF">I6U50_07495</name>
</gene>